<evidence type="ECO:0000313" key="2">
    <source>
        <dbReference type="Proteomes" id="UP000574104"/>
    </source>
</evidence>
<dbReference type="Proteomes" id="UP000574104">
    <property type="component" value="Unassembled WGS sequence"/>
</dbReference>
<dbReference type="RefSeq" id="WP_185434237.1">
    <property type="nucleotide sequence ID" value="NZ_JAARSH010000002.1"/>
</dbReference>
<accession>A0A842AFK2</accession>
<dbReference type="EMBL" id="JAARSH010000002">
    <property type="protein sequence ID" value="MBC1615342.1"/>
    <property type="molecule type" value="Genomic_DNA"/>
</dbReference>
<sequence>MNEQIFNDKNGLSLKVRKRAKAIEFFLASINDTDLHFNFFFTEEVFHDLISYIMIMANKTWDALTPREAMSCASDYDEYYDRKLDNNGYLSFSEKNYSIHITRPTISNLKMYQFNRRKMESLMFDINRCMPERIYVK</sequence>
<protein>
    <submittedName>
        <fullName evidence="1">Uncharacterized protein</fullName>
    </submittedName>
</protein>
<name>A0A842AFK2_9LIST</name>
<gene>
    <name evidence="1" type="ORF">HB904_04035</name>
</gene>
<evidence type="ECO:0000313" key="1">
    <source>
        <dbReference type="EMBL" id="MBC1615342.1"/>
    </source>
</evidence>
<dbReference type="AlphaFoldDB" id="A0A842AFK2"/>
<comment type="caution">
    <text evidence="1">The sequence shown here is derived from an EMBL/GenBank/DDBJ whole genome shotgun (WGS) entry which is preliminary data.</text>
</comment>
<reference evidence="1 2" key="1">
    <citation type="submission" date="2020-03" db="EMBL/GenBank/DDBJ databases">
        <title>Soil Listeria distribution.</title>
        <authorList>
            <person name="Liao J."/>
            <person name="Wiedmann M."/>
        </authorList>
    </citation>
    <scope>NUCLEOTIDE SEQUENCE [LARGE SCALE GENOMIC DNA]</scope>
    <source>
        <strain evidence="1 2">FSL L7-1299</strain>
    </source>
</reference>
<proteinExistence type="predicted"/>
<organism evidence="1 2">
    <name type="scientific">Listeria booriae</name>
    <dbReference type="NCBI Taxonomy" id="1552123"/>
    <lineage>
        <taxon>Bacteria</taxon>
        <taxon>Bacillati</taxon>
        <taxon>Bacillota</taxon>
        <taxon>Bacilli</taxon>
        <taxon>Bacillales</taxon>
        <taxon>Listeriaceae</taxon>
        <taxon>Listeria</taxon>
    </lineage>
</organism>